<dbReference type="VEuPathDB" id="FungiDB:PHYBLDRAFT_141795"/>
<reference evidence="2" key="1">
    <citation type="submission" date="2015-06" db="EMBL/GenBank/DDBJ databases">
        <title>Expansion of signal transduction pathways in fungi by whole-genome duplication.</title>
        <authorList>
            <consortium name="DOE Joint Genome Institute"/>
            <person name="Corrochano L.M."/>
            <person name="Kuo A."/>
            <person name="Marcet-Houben M."/>
            <person name="Polaino S."/>
            <person name="Salamov A."/>
            <person name="Villalobos J.M."/>
            <person name="Alvarez M.I."/>
            <person name="Avalos J."/>
            <person name="Benito E.P."/>
            <person name="Benoit I."/>
            <person name="Burger G."/>
            <person name="Camino L.P."/>
            <person name="Canovas D."/>
            <person name="Cerda-Olmedo E."/>
            <person name="Cheng J.-F."/>
            <person name="Dominguez A."/>
            <person name="Elias M."/>
            <person name="Eslava A.P."/>
            <person name="Glaser F."/>
            <person name="Grimwood J."/>
            <person name="Gutierrez G."/>
            <person name="Heitman J."/>
            <person name="Henrissat B."/>
            <person name="Iturriaga E.A."/>
            <person name="Lang B.F."/>
            <person name="Lavin J.L."/>
            <person name="Lee S."/>
            <person name="Li W."/>
            <person name="Lindquist E."/>
            <person name="Lopez-Garcia S."/>
            <person name="Luque E.M."/>
            <person name="Marcos A.T."/>
            <person name="Martin J."/>
            <person name="McCluskey K."/>
            <person name="Medina H.R."/>
            <person name="Miralles-Duran A."/>
            <person name="Miyazaki A."/>
            <person name="Munoz-Torres E."/>
            <person name="Oguiza J.A."/>
            <person name="Ohm R."/>
            <person name="Olmedo M."/>
            <person name="Orejas M."/>
            <person name="Ortiz-Castellanos L."/>
            <person name="Pisabarro A.G."/>
            <person name="Rodriguez-Romero J."/>
            <person name="Ruiz-Herrera J."/>
            <person name="Ruiz-Vazquez R."/>
            <person name="Sanz C."/>
            <person name="Schackwitz W."/>
            <person name="Schmutz J."/>
            <person name="Shahriari M."/>
            <person name="Shelest E."/>
            <person name="Silva-Franco F."/>
            <person name="Soanes D."/>
            <person name="Syed K."/>
            <person name="Tagua V.G."/>
            <person name="Talbot N.J."/>
            <person name="Thon M."/>
            <person name="De vries R.P."/>
            <person name="Wiebenga A."/>
            <person name="Yadav J.S."/>
            <person name="Braun E.L."/>
            <person name="Baker S."/>
            <person name="Garre V."/>
            <person name="Horwitz B."/>
            <person name="Torres-Martinez S."/>
            <person name="Idnurm A."/>
            <person name="Herrera-Estrella A."/>
            <person name="Gabaldon T."/>
            <person name="Grigoriev I.V."/>
        </authorList>
    </citation>
    <scope>NUCLEOTIDE SEQUENCE [LARGE SCALE GENOMIC DNA]</scope>
    <source>
        <strain evidence="2">NRRL 1555(-)</strain>
    </source>
</reference>
<proteinExistence type="predicted"/>
<gene>
    <name evidence="1" type="ORF">PHYBLDRAFT_141795</name>
</gene>
<sequence>MQSERVDSAKHFVDPFLPEPAHLVKYLAYGADYLQLKTLTCATYRSVFLDTYAKTTFLTQDPMYPKSFEFYFDIDIGVGCRRFRRQNSYM</sequence>
<dbReference type="InParanoid" id="A0A167PHN3"/>
<dbReference type="Proteomes" id="UP000077315">
    <property type="component" value="Unassembled WGS sequence"/>
</dbReference>
<dbReference type="EMBL" id="KV440974">
    <property type="protein sequence ID" value="OAD77936.1"/>
    <property type="molecule type" value="Genomic_DNA"/>
</dbReference>
<protein>
    <submittedName>
        <fullName evidence="1">Uncharacterized protein</fullName>
    </submittedName>
</protein>
<evidence type="ECO:0000313" key="2">
    <source>
        <dbReference type="Proteomes" id="UP000077315"/>
    </source>
</evidence>
<name>A0A167PHN3_PHYB8</name>
<dbReference type="AlphaFoldDB" id="A0A167PHN3"/>
<keyword evidence="2" id="KW-1185">Reference proteome</keyword>
<organism evidence="1 2">
    <name type="scientific">Phycomyces blakesleeanus (strain ATCC 8743b / DSM 1359 / FGSC 10004 / NBRC 33097 / NRRL 1555)</name>
    <dbReference type="NCBI Taxonomy" id="763407"/>
    <lineage>
        <taxon>Eukaryota</taxon>
        <taxon>Fungi</taxon>
        <taxon>Fungi incertae sedis</taxon>
        <taxon>Mucoromycota</taxon>
        <taxon>Mucoromycotina</taxon>
        <taxon>Mucoromycetes</taxon>
        <taxon>Mucorales</taxon>
        <taxon>Phycomycetaceae</taxon>
        <taxon>Phycomyces</taxon>
    </lineage>
</organism>
<dbReference type="GeneID" id="28991577"/>
<accession>A0A167PHN3</accession>
<evidence type="ECO:0000313" key="1">
    <source>
        <dbReference type="EMBL" id="OAD77936.1"/>
    </source>
</evidence>
<dbReference type="RefSeq" id="XP_018295976.1">
    <property type="nucleotide sequence ID" value="XM_018430671.1"/>
</dbReference>